<keyword evidence="9 12" id="KW-0863">Zinc-finger</keyword>
<evidence type="ECO:0000256" key="10">
    <source>
        <dbReference type="ARBA" id="ARBA00022786"/>
    </source>
</evidence>
<dbReference type="Gramene" id="SIN_1010815.t">
    <property type="protein sequence ID" value="SIN_1010815.t"/>
    <property type="gene ID" value="SIN_1010815"/>
</dbReference>
<dbReference type="KEGG" id="sind:105166854"/>
<evidence type="ECO:0000256" key="12">
    <source>
        <dbReference type="PROSITE-ProRule" id="PRU00175"/>
    </source>
</evidence>
<keyword evidence="8" id="KW-0677">Repeat</keyword>
<dbReference type="CDD" id="cd22584">
    <property type="entry name" value="Rcat_RBR_unk"/>
    <property type="match status" value="1"/>
</dbReference>
<keyword evidence="15" id="KW-1185">Reference proteome</keyword>
<evidence type="ECO:0000256" key="9">
    <source>
        <dbReference type="ARBA" id="ARBA00022771"/>
    </source>
</evidence>
<dbReference type="PROSITE" id="PS00518">
    <property type="entry name" value="ZF_RING_1"/>
    <property type="match status" value="1"/>
</dbReference>
<keyword evidence="10" id="KW-0833">Ubl conjugation pathway</keyword>
<dbReference type="SUPFAM" id="SSF57850">
    <property type="entry name" value="RING/U-box"/>
    <property type="match status" value="3"/>
</dbReference>
<comment type="catalytic activity">
    <reaction evidence="1">
        <text>[E2 ubiquitin-conjugating enzyme]-S-ubiquitinyl-L-cysteine + [acceptor protein]-L-lysine = [E2 ubiquitin-conjugating enzyme]-L-cysteine + [acceptor protein]-N(6)-ubiquitinyl-L-lysine.</text>
        <dbReference type="EC" id="2.3.2.31"/>
    </reaction>
</comment>
<reference evidence="15" key="1">
    <citation type="submission" date="2024-10" db="UniProtKB">
        <authorList>
            <consortium name="RefSeq"/>
        </authorList>
    </citation>
    <scope>NUCLEOTIDE SEQUENCE [LARGE SCALE GENOMIC DNA]</scope>
    <source>
        <strain evidence="15">cv. Zhongzhi No. 13</strain>
    </source>
</reference>
<dbReference type="GO" id="GO:0016567">
    <property type="term" value="P:protein ubiquitination"/>
    <property type="evidence" value="ECO:0007669"/>
    <property type="project" value="UniProtKB-UniPathway"/>
</dbReference>
<dbReference type="FunFam" id="3.30.40.10:FF:000230">
    <property type="entry name" value="RBR-type E3 ubiquitin transferase"/>
    <property type="match status" value="1"/>
</dbReference>
<organism evidence="15 16">
    <name type="scientific">Sesamum indicum</name>
    <name type="common">Oriental sesame</name>
    <name type="synonym">Sesamum orientale</name>
    <dbReference type="NCBI Taxonomy" id="4182"/>
    <lineage>
        <taxon>Eukaryota</taxon>
        <taxon>Viridiplantae</taxon>
        <taxon>Streptophyta</taxon>
        <taxon>Embryophyta</taxon>
        <taxon>Tracheophyta</taxon>
        <taxon>Spermatophyta</taxon>
        <taxon>Magnoliopsida</taxon>
        <taxon>eudicotyledons</taxon>
        <taxon>Gunneridae</taxon>
        <taxon>Pentapetalae</taxon>
        <taxon>asterids</taxon>
        <taxon>lamiids</taxon>
        <taxon>Lamiales</taxon>
        <taxon>Pedaliaceae</taxon>
        <taxon>Sesamum</taxon>
    </lineage>
</organism>
<dbReference type="PROSITE" id="PS51873">
    <property type="entry name" value="TRIAD"/>
    <property type="match status" value="1"/>
</dbReference>
<comment type="similarity">
    <text evidence="4">Belongs to the RBR family. Ariadne subfamily.</text>
</comment>
<dbReference type="Pfam" id="PF01485">
    <property type="entry name" value="IBR"/>
    <property type="match status" value="2"/>
</dbReference>
<sequence length="262" mass="30224">MDMIISALIDGFEDVFPLSDDTYAEELQFQEALEASLNLSTTPDQSSSSRHDLTSTPVCRICTEEKQKSDMVQLEGCPHSFCSICMAKHVEYKLQQNIAVVSCPAEDCNNVIQPTGSLRRMMPTDVIARWEEAITASMILDSQKIHCPYEDCSEMLVNDGEEGVVVKESECPSCRRLFCAQCRVRWHQGFDCEEFGKLNRKRKDKEKLRLLARKNKWKECPNCKVFVDKTEGCIHITCRCKFEFCYKCGSRWNERHWKTCQE</sequence>
<dbReference type="CDD" id="cd22582">
    <property type="entry name" value="BRcat_RBR_unk"/>
    <property type="match status" value="1"/>
</dbReference>
<dbReference type="InterPro" id="IPR031127">
    <property type="entry name" value="E3_UB_ligase_RBR"/>
</dbReference>
<keyword evidence="6" id="KW-0808">Transferase</keyword>
<evidence type="ECO:0000259" key="13">
    <source>
        <dbReference type="PROSITE" id="PS50089"/>
    </source>
</evidence>
<dbReference type="Pfam" id="PF00097">
    <property type="entry name" value="zf-C3HC4"/>
    <property type="match status" value="1"/>
</dbReference>
<dbReference type="InterPro" id="IPR013083">
    <property type="entry name" value="Znf_RING/FYVE/PHD"/>
</dbReference>
<dbReference type="InterPro" id="IPR002867">
    <property type="entry name" value="IBR_dom"/>
</dbReference>
<evidence type="ECO:0000256" key="11">
    <source>
        <dbReference type="ARBA" id="ARBA00022833"/>
    </source>
</evidence>
<feature type="domain" description="RING-type" evidence="14">
    <location>
        <begin position="55"/>
        <end position="262"/>
    </location>
</feature>
<evidence type="ECO:0000256" key="2">
    <source>
        <dbReference type="ARBA" id="ARBA00001947"/>
    </source>
</evidence>
<evidence type="ECO:0000256" key="8">
    <source>
        <dbReference type="ARBA" id="ARBA00022737"/>
    </source>
</evidence>
<comment type="cofactor">
    <cofactor evidence="2">
        <name>Zn(2+)</name>
        <dbReference type="ChEBI" id="CHEBI:29105"/>
    </cofactor>
</comment>
<reference evidence="16" key="2">
    <citation type="submission" date="2025-08" db="UniProtKB">
        <authorList>
            <consortium name="RefSeq"/>
        </authorList>
    </citation>
    <scope>IDENTIFICATION</scope>
</reference>
<gene>
    <name evidence="16" type="primary">LOC105166854</name>
</gene>
<evidence type="ECO:0000256" key="7">
    <source>
        <dbReference type="ARBA" id="ARBA00022723"/>
    </source>
</evidence>
<dbReference type="InterPro" id="IPR017907">
    <property type="entry name" value="Znf_RING_CS"/>
</dbReference>
<dbReference type="UniPathway" id="UPA00143"/>
<evidence type="ECO:0000313" key="15">
    <source>
        <dbReference type="Proteomes" id="UP000504604"/>
    </source>
</evidence>
<name>A0A6I9THS2_SESIN</name>
<dbReference type="Gene3D" id="1.20.120.1750">
    <property type="match status" value="1"/>
</dbReference>
<evidence type="ECO:0000256" key="5">
    <source>
        <dbReference type="ARBA" id="ARBA00012251"/>
    </source>
</evidence>
<dbReference type="InParanoid" id="A0A6I9THS2"/>
<dbReference type="SMART" id="SM00647">
    <property type="entry name" value="IBR"/>
    <property type="match status" value="2"/>
</dbReference>
<keyword evidence="11" id="KW-0862">Zinc</keyword>
<evidence type="ECO:0000256" key="4">
    <source>
        <dbReference type="ARBA" id="ARBA00005884"/>
    </source>
</evidence>
<keyword evidence="7" id="KW-0479">Metal-binding</keyword>
<feature type="domain" description="RING-type" evidence="13">
    <location>
        <begin position="59"/>
        <end position="107"/>
    </location>
</feature>
<proteinExistence type="inferred from homology"/>
<dbReference type="OrthoDB" id="10009520at2759"/>
<evidence type="ECO:0000313" key="16">
    <source>
        <dbReference type="RefSeq" id="XP_011084655.1"/>
    </source>
</evidence>
<evidence type="ECO:0000256" key="3">
    <source>
        <dbReference type="ARBA" id="ARBA00003976"/>
    </source>
</evidence>
<evidence type="ECO:0000256" key="6">
    <source>
        <dbReference type="ARBA" id="ARBA00022679"/>
    </source>
</evidence>
<dbReference type="InterPro" id="IPR001841">
    <property type="entry name" value="Znf_RING"/>
</dbReference>
<dbReference type="Proteomes" id="UP000504604">
    <property type="component" value="Linkage group LG1"/>
</dbReference>
<evidence type="ECO:0000256" key="1">
    <source>
        <dbReference type="ARBA" id="ARBA00001798"/>
    </source>
</evidence>
<dbReference type="GO" id="GO:0061630">
    <property type="term" value="F:ubiquitin protein ligase activity"/>
    <property type="evidence" value="ECO:0007669"/>
    <property type="project" value="UniProtKB-EC"/>
</dbReference>
<accession>A0A6I9THS2</accession>
<dbReference type="PROSITE" id="PS50089">
    <property type="entry name" value="ZF_RING_2"/>
    <property type="match status" value="1"/>
</dbReference>
<protein>
    <recommendedName>
        <fullName evidence="5">RBR-type E3 ubiquitin transferase</fullName>
        <ecNumber evidence="5">2.3.2.31</ecNumber>
    </recommendedName>
</protein>
<dbReference type="PANTHER" id="PTHR11685">
    <property type="entry name" value="RBR FAMILY RING FINGER AND IBR DOMAIN-CONTAINING"/>
    <property type="match status" value="1"/>
</dbReference>
<dbReference type="GO" id="GO:0008270">
    <property type="term" value="F:zinc ion binding"/>
    <property type="evidence" value="ECO:0007669"/>
    <property type="project" value="UniProtKB-KW"/>
</dbReference>
<dbReference type="Gene3D" id="3.30.40.10">
    <property type="entry name" value="Zinc/RING finger domain, C3HC4 (zinc finger)"/>
    <property type="match status" value="1"/>
</dbReference>
<dbReference type="EC" id="2.3.2.31" evidence="5"/>
<comment type="function">
    <text evidence="3">Might act as an E3 ubiquitin-protein ligase, or as part of E3 complex, which accepts ubiquitin from specific E2 ubiquitin-conjugating enzymes and then transfers it to substrates.</text>
</comment>
<evidence type="ECO:0000259" key="14">
    <source>
        <dbReference type="PROSITE" id="PS51873"/>
    </source>
</evidence>
<dbReference type="InterPro" id="IPR044066">
    <property type="entry name" value="TRIAD_supradom"/>
</dbReference>
<dbReference type="GeneID" id="105166854"/>
<dbReference type="InterPro" id="IPR018957">
    <property type="entry name" value="Znf_C3HC4_RING-type"/>
</dbReference>
<dbReference type="RefSeq" id="XP_011084655.1">
    <property type="nucleotide sequence ID" value="XM_011086353.2"/>
</dbReference>
<dbReference type="AlphaFoldDB" id="A0A6I9THS2"/>